<evidence type="ECO:0000313" key="2">
    <source>
        <dbReference type="EMBL" id="KAL1860421.1"/>
    </source>
</evidence>
<dbReference type="Proteomes" id="UP001583177">
    <property type="component" value="Unassembled WGS sequence"/>
</dbReference>
<name>A0ABR3WF00_9PEZI</name>
<accession>A0ABR3WF00</accession>
<sequence length="76" mass="8398">MAETVCQDVDLMAVFAQLGQAHKDGKKSKPKTSATKETYREYGICKRKQQHAGDDSASDAERSTFSATKALEEDEE</sequence>
<gene>
    <name evidence="2" type="ORF">Daus18300_009194</name>
</gene>
<evidence type="ECO:0000313" key="3">
    <source>
        <dbReference type="Proteomes" id="UP001583177"/>
    </source>
</evidence>
<evidence type="ECO:0000256" key="1">
    <source>
        <dbReference type="SAM" id="MobiDB-lite"/>
    </source>
</evidence>
<keyword evidence="3" id="KW-1185">Reference proteome</keyword>
<comment type="caution">
    <text evidence="2">The sequence shown here is derived from an EMBL/GenBank/DDBJ whole genome shotgun (WGS) entry which is preliminary data.</text>
</comment>
<feature type="region of interest" description="Disordered" evidence="1">
    <location>
        <begin position="21"/>
        <end position="76"/>
    </location>
</feature>
<organism evidence="2 3">
    <name type="scientific">Diaporthe australafricana</name>
    <dbReference type="NCBI Taxonomy" id="127596"/>
    <lineage>
        <taxon>Eukaryota</taxon>
        <taxon>Fungi</taxon>
        <taxon>Dikarya</taxon>
        <taxon>Ascomycota</taxon>
        <taxon>Pezizomycotina</taxon>
        <taxon>Sordariomycetes</taxon>
        <taxon>Sordariomycetidae</taxon>
        <taxon>Diaporthales</taxon>
        <taxon>Diaporthaceae</taxon>
        <taxon>Diaporthe</taxon>
    </lineage>
</organism>
<protein>
    <submittedName>
        <fullName evidence="2">Uncharacterized protein</fullName>
    </submittedName>
</protein>
<feature type="compositionally biased region" description="Basic and acidic residues" evidence="1">
    <location>
        <begin position="51"/>
        <end position="62"/>
    </location>
</feature>
<reference evidence="2 3" key="1">
    <citation type="journal article" date="2024" name="IMA Fungus">
        <title>IMA Genome - F19 : A genome assembly and annotation guide to empower mycologists, including annotated draft genome sequences of Ceratocystis pirilliformis, Diaporthe australafricana, Fusarium ophioides, Paecilomyces lecythidis, and Sporothrix stenoceras.</title>
        <authorList>
            <person name="Aylward J."/>
            <person name="Wilson A.M."/>
            <person name="Visagie C.M."/>
            <person name="Spraker J."/>
            <person name="Barnes I."/>
            <person name="Buitendag C."/>
            <person name="Ceriani C."/>
            <person name="Del Mar Angel L."/>
            <person name="du Plessis D."/>
            <person name="Fuchs T."/>
            <person name="Gasser K."/>
            <person name="Kramer D."/>
            <person name="Li W."/>
            <person name="Munsamy K."/>
            <person name="Piso A."/>
            <person name="Price J.L."/>
            <person name="Sonnekus B."/>
            <person name="Thomas C."/>
            <person name="van der Nest A."/>
            <person name="van Dijk A."/>
            <person name="van Heerden A."/>
            <person name="van Vuuren N."/>
            <person name="Yilmaz N."/>
            <person name="Duong T.A."/>
            <person name="van der Merwe N.A."/>
            <person name="Wingfield M.J."/>
            <person name="Wingfield B.D."/>
        </authorList>
    </citation>
    <scope>NUCLEOTIDE SEQUENCE [LARGE SCALE GENOMIC DNA]</scope>
    <source>
        <strain evidence="2 3">CMW 18300</strain>
    </source>
</reference>
<proteinExistence type="predicted"/>
<dbReference type="EMBL" id="JAWRVE010000092">
    <property type="protein sequence ID" value="KAL1860421.1"/>
    <property type="molecule type" value="Genomic_DNA"/>
</dbReference>